<dbReference type="InParanoid" id="E4X311"/>
<dbReference type="AlphaFoldDB" id="E4X311"/>
<dbReference type="GO" id="GO:0060271">
    <property type="term" value="P:cilium assembly"/>
    <property type="evidence" value="ECO:0007669"/>
    <property type="project" value="TreeGrafter"/>
</dbReference>
<keyword evidence="1" id="KW-0732">Signal</keyword>
<evidence type="ECO:0000256" key="1">
    <source>
        <dbReference type="SAM" id="SignalP"/>
    </source>
</evidence>
<evidence type="ECO:0000313" key="3">
    <source>
        <dbReference type="Proteomes" id="UP000001307"/>
    </source>
</evidence>
<feature type="chain" id="PRO_5003189932" description="Thioredoxin domain-containing protein" evidence="1">
    <location>
        <begin position="18"/>
        <end position="228"/>
    </location>
</feature>
<reference evidence="2 3" key="1">
    <citation type="journal article" date="2010" name="Science">
        <title>Plasticity of animal genome architecture unmasked by rapid evolution of a pelagic tunicate.</title>
        <authorList>
            <person name="Denoeud F."/>
            <person name="Henriet S."/>
            <person name="Mungpakdee S."/>
            <person name="Aury J.M."/>
            <person name="Da Silva C."/>
            <person name="Brinkmann H."/>
            <person name="Mikhaleva J."/>
            <person name="Olsen L.C."/>
            <person name="Jubin C."/>
            <person name="Canestro C."/>
            <person name="Bouquet J.M."/>
            <person name="Danks G."/>
            <person name="Poulain J."/>
            <person name="Campsteijn C."/>
            <person name="Adamski M."/>
            <person name="Cross I."/>
            <person name="Yadetie F."/>
            <person name="Muffato M."/>
            <person name="Louis A."/>
            <person name="Butcher S."/>
            <person name="Tsagkogeorga G."/>
            <person name="Konrad A."/>
            <person name="Singh S."/>
            <person name="Jensen M.F."/>
            <person name="Cong E.H."/>
            <person name="Eikeseth-Otteraa H."/>
            <person name="Noel B."/>
            <person name="Anthouard V."/>
            <person name="Porcel B.M."/>
            <person name="Kachouri-Lafond R."/>
            <person name="Nishino A."/>
            <person name="Ugolini M."/>
            <person name="Chourrout P."/>
            <person name="Nishida H."/>
            <person name="Aasland R."/>
            <person name="Huzurbazar S."/>
            <person name="Westhof E."/>
            <person name="Delsuc F."/>
            <person name="Lehrach H."/>
            <person name="Reinhardt R."/>
            <person name="Weissenbach J."/>
            <person name="Roy S.W."/>
            <person name="Artiguenave F."/>
            <person name="Postlethwait J.H."/>
            <person name="Manak J.R."/>
            <person name="Thompson E.M."/>
            <person name="Jaillon O."/>
            <person name="Du Pasquier L."/>
            <person name="Boudinot P."/>
            <person name="Liberles D.A."/>
            <person name="Volff J.N."/>
            <person name="Philippe H."/>
            <person name="Lenhard B."/>
            <person name="Roest Crollius H."/>
            <person name="Wincker P."/>
            <person name="Chourrout D."/>
        </authorList>
    </citation>
    <scope>NUCLEOTIDE SEQUENCE [LARGE SCALE GENOMIC DNA]</scope>
</reference>
<dbReference type="InterPro" id="IPR042418">
    <property type="entry name" value="TXNDC15"/>
</dbReference>
<dbReference type="PANTHER" id="PTHR14684:SF2">
    <property type="entry name" value="THIOREDOXIN DOMAIN-CONTAINING PROTEIN 15"/>
    <property type="match status" value="1"/>
</dbReference>
<dbReference type="GO" id="GO:0005929">
    <property type="term" value="C:cilium"/>
    <property type="evidence" value="ECO:0007669"/>
    <property type="project" value="TreeGrafter"/>
</dbReference>
<gene>
    <name evidence="2" type="ORF">GSOID_T00017644001</name>
</gene>
<dbReference type="EMBL" id="FN653023">
    <property type="protein sequence ID" value="CBY18014.1"/>
    <property type="molecule type" value="Genomic_DNA"/>
</dbReference>
<protein>
    <recommendedName>
        <fullName evidence="4">Thioredoxin domain-containing protein</fullName>
    </recommendedName>
</protein>
<dbReference type="InterPro" id="IPR036249">
    <property type="entry name" value="Thioredoxin-like_sf"/>
</dbReference>
<evidence type="ECO:0008006" key="4">
    <source>
        <dbReference type="Google" id="ProtNLM"/>
    </source>
</evidence>
<organism evidence="2 3">
    <name type="scientific">Oikopleura dioica</name>
    <name type="common">Tunicate</name>
    <dbReference type="NCBI Taxonomy" id="34765"/>
    <lineage>
        <taxon>Eukaryota</taxon>
        <taxon>Metazoa</taxon>
        <taxon>Chordata</taxon>
        <taxon>Tunicata</taxon>
        <taxon>Appendicularia</taxon>
        <taxon>Copelata</taxon>
        <taxon>Oikopleuridae</taxon>
        <taxon>Oikopleura</taxon>
    </lineage>
</organism>
<keyword evidence="3" id="KW-1185">Reference proteome</keyword>
<dbReference type="Gene3D" id="3.40.30.10">
    <property type="entry name" value="Glutaredoxin"/>
    <property type="match status" value="1"/>
</dbReference>
<proteinExistence type="predicted"/>
<dbReference type="CDD" id="cd02961">
    <property type="entry name" value="PDI_a_family"/>
    <property type="match status" value="1"/>
</dbReference>
<sequence length="228" mass="25853">MRVSFVLFLSLVNYCRATDVFFKLFDRTSHAQCTLVENQSFNSIVEYLAAPRPPPGCSTKGSTTTTIITPRGLHDHLKEAPKTKCTLVMFFSSSCHFSMRFSPYYNRIPIGYPNGLLVAGVEIERSWVAELSPGPAEFGVLGTPTVILFQGRKEIARYNNSDPNFEQLNSWMHKHSKLPLYEIDEKDEIDVPSEPIPTELTKTFPYGVWISYISLALVIFVRKCFPQT</sequence>
<name>E4X311_OIKDI</name>
<accession>E4X311</accession>
<dbReference type="Proteomes" id="UP000001307">
    <property type="component" value="Unassembled WGS sequence"/>
</dbReference>
<evidence type="ECO:0000313" key="2">
    <source>
        <dbReference type="EMBL" id="CBY18014.1"/>
    </source>
</evidence>
<dbReference type="SUPFAM" id="SSF52833">
    <property type="entry name" value="Thioredoxin-like"/>
    <property type="match status" value="1"/>
</dbReference>
<feature type="signal peptide" evidence="1">
    <location>
        <begin position="1"/>
        <end position="17"/>
    </location>
</feature>
<dbReference type="OrthoDB" id="1899781at2759"/>
<dbReference type="PANTHER" id="PTHR14684">
    <property type="entry name" value="THIOREDOXIN DOMAIN-CONTAINING PROTEIN 15"/>
    <property type="match status" value="1"/>
</dbReference>